<evidence type="ECO:0000256" key="1">
    <source>
        <dbReference type="SAM" id="MobiDB-lite"/>
    </source>
</evidence>
<feature type="compositionally biased region" description="Low complexity" evidence="1">
    <location>
        <begin position="238"/>
        <end position="251"/>
    </location>
</feature>
<sequence>MVHAQSASLAAHDLAGLDAMKRFIHFAALAMGTLLLSTQLAAAKSDVCSRMEQRLRELDNDFVTDEYELNLRRDRVEAAMDANNCSASYEPDREVLPREVMPRDAEPRRRPYEVLGGQRPVEDEPLESTAPVYGGQYQTLCVRTCDGYYFPISYATGAENFGRDEAQCQAQCPGAKLFYHSTTGETVDQMISLRGQAYTDMPNAFKFRKAGANGTPQCSCQRTAGNYTTLGNPKEIAKQPAPAAPASKPAPVQTQPALKPAEPIKPVEPVKAEPLPPAGPAKNPEPVKPAAPAEAKAEPAAPVVEPEKKPSSIIQLGTPAVPKVEAEQPKPLSPDRPIDPNRKVRVVGPTFLPDQEGAVNLRAPGQKPAQ</sequence>
<accession>A0A2S9JXU1</accession>
<proteinExistence type="predicted"/>
<protein>
    <recommendedName>
        <fullName evidence="4">DUF2865 domain-containing protein</fullName>
    </recommendedName>
</protein>
<evidence type="ECO:0000313" key="3">
    <source>
        <dbReference type="Proteomes" id="UP000238563"/>
    </source>
</evidence>
<dbReference type="Proteomes" id="UP000238563">
    <property type="component" value="Unassembled WGS sequence"/>
</dbReference>
<keyword evidence="3" id="KW-1185">Reference proteome</keyword>
<comment type="caution">
    <text evidence="2">The sequence shown here is derived from an EMBL/GenBank/DDBJ whole genome shotgun (WGS) entry which is preliminary data.</text>
</comment>
<gene>
    <name evidence="2" type="ORF">C5750_03205</name>
</gene>
<dbReference type="EMBL" id="PVBT01000001">
    <property type="protein sequence ID" value="PRD58160.1"/>
    <property type="molecule type" value="Genomic_DNA"/>
</dbReference>
<organism evidence="2 3">
    <name type="scientific">Phyllobacterium myrsinacearum</name>
    <dbReference type="NCBI Taxonomy" id="28101"/>
    <lineage>
        <taxon>Bacteria</taxon>
        <taxon>Pseudomonadati</taxon>
        <taxon>Pseudomonadota</taxon>
        <taxon>Alphaproteobacteria</taxon>
        <taxon>Hyphomicrobiales</taxon>
        <taxon>Phyllobacteriaceae</taxon>
        <taxon>Phyllobacterium</taxon>
    </lineage>
</organism>
<dbReference type="InterPro" id="IPR021293">
    <property type="entry name" value="DUF2865"/>
</dbReference>
<dbReference type="AlphaFoldDB" id="A0A2S9JXU1"/>
<dbReference type="Pfam" id="PF11064">
    <property type="entry name" value="DUF2865"/>
    <property type="match status" value="1"/>
</dbReference>
<evidence type="ECO:0000313" key="2">
    <source>
        <dbReference type="EMBL" id="PRD58160.1"/>
    </source>
</evidence>
<feature type="region of interest" description="Disordered" evidence="1">
    <location>
        <begin position="231"/>
        <end position="370"/>
    </location>
</feature>
<name>A0A2S9JXU1_9HYPH</name>
<dbReference type="OrthoDB" id="7850882at2"/>
<feature type="compositionally biased region" description="Low complexity" evidence="1">
    <location>
        <begin position="280"/>
        <end position="304"/>
    </location>
</feature>
<reference evidence="2 3" key="1">
    <citation type="submission" date="2018-02" db="EMBL/GenBank/DDBJ databases">
        <title>The draft genome of Phyllobacterium myrsinacearum DSM5892.</title>
        <authorList>
            <person name="Li L."/>
            <person name="Liu L."/>
            <person name="Zhang X."/>
            <person name="Wang T."/>
        </authorList>
    </citation>
    <scope>NUCLEOTIDE SEQUENCE [LARGE SCALE GENOMIC DNA]</scope>
    <source>
        <strain evidence="2 3">DSM 5892</strain>
    </source>
</reference>
<evidence type="ECO:0008006" key="4">
    <source>
        <dbReference type="Google" id="ProtNLM"/>
    </source>
</evidence>